<dbReference type="Proteomes" id="UP001497525">
    <property type="component" value="Unassembled WGS sequence"/>
</dbReference>
<evidence type="ECO:0000256" key="2">
    <source>
        <dbReference type="ARBA" id="ARBA00047762"/>
    </source>
</evidence>
<dbReference type="GO" id="GO:0045905">
    <property type="term" value="P:positive regulation of translational termination"/>
    <property type="evidence" value="ECO:0007669"/>
    <property type="project" value="TreeGrafter"/>
</dbReference>
<reference evidence="5" key="1">
    <citation type="submission" date="2024-06" db="EMBL/GenBank/DDBJ databases">
        <authorList>
            <person name="Liu X."/>
            <person name="Lenzi L."/>
            <person name="Haldenby T S."/>
            <person name="Uol C."/>
        </authorList>
    </citation>
    <scope>NUCLEOTIDE SEQUENCE</scope>
</reference>
<dbReference type="GO" id="GO:0043565">
    <property type="term" value="F:sequence-specific DNA binding"/>
    <property type="evidence" value="ECO:0007669"/>
    <property type="project" value="TreeGrafter"/>
</dbReference>
<dbReference type="AlphaFoldDB" id="A0AAV2TB28"/>
<dbReference type="Pfam" id="PF02373">
    <property type="entry name" value="JmjC"/>
    <property type="match status" value="1"/>
</dbReference>
<name>A0AAV2TB28_CALDB</name>
<organism evidence="5 6">
    <name type="scientific">Calicophoron daubneyi</name>
    <name type="common">Rumen fluke</name>
    <name type="synonym">Paramphistomum daubneyi</name>
    <dbReference type="NCBI Taxonomy" id="300641"/>
    <lineage>
        <taxon>Eukaryota</taxon>
        <taxon>Metazoa</taxon>
        <taxon>Spiralia</taxon>
        <taxon>Lophotrochozoa</taxon>
        <taxon>Platyhelminthes</taxon>
        <taxon>Trematoda</taxon>
        <taxon>Digenea</taxon>
        <taxon>Plagiorchiida</taxon>
        <taxon>Pronocephalata</taxon>
        <taxon>Paramphistomoidea</taxon>
        <taxon>Paramphistomidae</taxon>
        <taxon>Calicophoron</taxon>
    </lineage>
</organism>
<dbReference type="PROSITE" id="PS51184">
    <property type="entry name" value="JMJC"/>
    <property type="match status" value="1"/>
</dbReference>
<proteinExistence type="inferred from homology"/>
<dbReference type="GO" id="GO:0005634">
    <property type="term" value="C:nucleus"/>
    <property type="evidence" value="ECO:0007669"/>
    <property type="project" value="TreeGrafter"/>
</dbReference>
<comment type="similarity">
    <text evidence="1">Belongs to the JMJD6 family.</text>
</comment>
<dbReference type="PANTHER" id="PTHR12480">
    <property type="entry name" value="ARGININE DEMETHYLASE AND LYSYL-HYDROXYLASE JMJD"/>
    <property type="match status" value="1"/>
</dbReference>
<dbReference type="EMBL" id="CAXLJL010000156">
    <property type="protein sequence ID" value="CAL5133457.1"/>
    <property type="molecule type" value="Genomic_DNA"/>
</dbReference>
<evidence type="ECO:0000313" key="6">
    <source>
        <dbReference type="Proteomes" id="UP001497525"/>
    </source>
</evidence>
<evidence type="ECO:0000256" key="1">
    <source>
        <dbReference type="ARBA" id="ARBA00038068"/>
    </source>
</evidence>
<comment type="catalytic activity">
    <reaction evidence="2">
        <text>L-lysyl-[protein] + 2-oxoglutarate + O2 = 4-hydroxy-L-lysyl-[protein] + succinate + CO2</text>
        <dbReference type="Rhea" id="RHEA:57156"/>
        <dbReference type="Rhea" id="RHEA-COMP:9752"/>
        <dbReference type="Rhea" id="RHEA-COMP:15084"/>
        <dbReference type="ChEBI" id="CHEBI:15379"/>
        <dbReference type="ChEBI" id="CHEBI:16526"/>
        <dbReference type="ChEBI" id="CHEBI:16810"/>
        <dbReference type="ChEBI" id="CHEBI:29969"/>
        <dbReference type="ChEBI" id="CHEBI:30031"/>
        <dbReference type="ChEBI" id="CHEBI:141495"/>
    </reaction>
</comment>
<dbReference type="InterPro" id="IPR003347">
    <property type="entry name" value="JmjC_dom"/>
</dbReference>
<evidence type="ECO:0000256" key="3">
    <source>
        <dbReference type="ARBA" id="ARBA00082904"/>
    </source>
</evidence>
<accession>A0AAV2TB28</accession>
<dbReference type="SMART" id="SM00558">
    <property type="entry name" value="JmjC"/>
    <property type="match status" value="1"/>
</dbReference>
<dbReference type="InterPro" id="IPR050910">
    <property type="entry name" value="JMJD6_ArgDemeth/LysHydrox"/>
</dbReference>
<dbReference type="GO" id="GO:0005737">
    <property type="term" value="C:cytoplasm"/>
    <property type="evidence" value="ECO:0007669"/>
    <property type="project" value="TreeGrafter"/>
</dbReference>
<protein>
    <recommendedName>
        <fullName evidence="3">Jumonji domain-containing protein 4</fullName>
    </recommendedName>
</protein>
<feature type="domain" description="JmjC" evidence="4">
    <location>
        <begin position="111"/>
        <end position="264"/>
    </location>
</feature>
<dbReference type="SUPFAM" id="SSF51197">
    <property type="entry name" value="Clavaminate synthase-like"/>
    <property type="match status" value="1"/>
</dbReference>
<dbReference type="PANTHER" id="PTHR12480:SF6">
    <property type="entry name" value="2-OXOGLUTARATE AND IRON-DEPENDENT OXYGENASE JMJD4"/>
    <property type="match status" value="1"/>
</dbReference>
<dbReference type="GO" id="GO:0016706">
    <property type="term" value="F:2-oxoglutarate-dependent dioxygenase activity"/>
    <property type="evidence" value="ECO:0007669"/>
    <property type="project" value="TreeGrafter"/>
</dbReference>
<evidence type="ECO:0000259" key="4">
    <source>
        <dbReference type="PROSITE" id="PS51184"/>
    </source>
</evidence>
<evidence type="ECO:0000313" key="5">
    <source>
        <dbReference type="EMBL" id="CAL5133457.1"/>
    </source>
</evidence>
<gene>
    <name evidence="5" type="ORF">CDAUBV1_LOCUS6692</name>
</gene>
<dbReference type="Gene3D" id="2.60.120.650">
    <property type="entry name" value="Cupin"/>
    <property type="match status" value="1"/>
</dbReference>
<comment type="caution">
    <text evidence="5">The sequence shown here is derived from an EMBL/GenBank/DDBJ whole genome shotgun (WGS) entry which is preliminary data.</text>
</comment>
<sequence length="426" mass="49630">MLNFPTIEEPLSYADFYVRFIVPNLPCILDSWVTEGWVARSLWMSVSGGVSLEKILEDQTCPNLCVADCTRVEFDAHPMCSMSSDEFLTYWRSFHDGTDNRLLYLKDWHYFKTAKNKEYYRLPELFSSDWLNEFWSLRKDVDDDYRFVYLGPKGTWTPLHADVYHSYSWSANIVGIKRWWFFPPGEEKKLCDKNGHVPIEVRGLPLDKMDVRHFVIEQHPGQIVFVPSGWYHEVLNLTDCVSINHNWFNATNVDWIWEHLQDQLRLVQESTSDVRNTPGWHEQCQICLRALAGLNFPEFLTILKYIILTRWPNKNTTSSARKAIESMLKNSDNSFAALDEALDAKLSGAIDKDPLALRSAGEHQDQWKEVMRAQPTVTSESSKTPEWIRSHDFSSAVRVARQVLKHPDTELLQLAKRPLKDYFTEI</sequence>